<dbReference type="Pfam" id="PF04012">
    <property type="entry name" value="PspA_IM30"/>
    <property type="match status" value="1"/>
</dbReference>
<name>A0A7H8QA56_9BACL</name>
<dbReference type="Proteomes" id="UP000509222">
    <property type="component" value="Chromosome"/>
</dbReference>
<evidence type="ECO:0000313" key="4">
    <source>
        <dbReference type="Proteomes" id="UP000509222"/>
    </source>
</evidence>
<keyword evidence="4" id="KW-1185">Reference proteome</keyword>
<feature type="region of interest" description="Disordered" evidence="2">
    <location>
        <begin position="141"/>
        <end position="223"/>
    </location>
</feature>
<evidence type="ECO:0000313" key="3">
    <source>
        <dbReference type="EMBL" id="QKX50275.1"/>
    </source>
</evidence>
<accession>A0A7H8QA56</accession>
<feature type="compositionally biased region" description="Basic and acidic residues" evidence="2">
    <location>
        <begin position="163"/>
        <end position="207"/>
    </location>
</feature>
<dbReference type="AlphaFoldDB" id="A0A7H8QA56"/>
<reference evidence="4" key="2">
    <citation type="submission" date="2020-06" db="EMBL/GenBank/DDBJ databases">
        <title>Isolation of Planomicrobium glaciei.</title>
        <authorList>
            <person name="Malisova L."/>
            <person name="Safrankova R."/>
            <person name="Jakubu V."/>
            <person name="Spanelova P."/>
        </authorList>
    </citation>
    <scope>NUCLEOTIDE SEQUENCE [LARGE SCALE GENOMIC DNA]</scope>
    <source>
        <strain evidence="4">NRL-ATB46093</strain>
    </source>
</reference>
<sequence>MFQFFKRVQTYVESELNAALDKAEDPVKMLDQFMRDMALDIREAETAVAKQLANEKILKKKYDDASSMAEKRQQQAVEAVEAGNEDLARRALEDKQNHVVQANSMKEAHERAASDSAVLREKLAEMKREYEQMQIKKDSLKARAESAKTRTKINRTMSSVGSDESRQGFERMEEKVMHLEAEAETSEDMRSGSRSLDDEFEDLKKSSSVDNELAALKKQLGKE</sequence>
<dbReference type="EMBL" id="CP051177">
    <property type="protein sequence ID" value="QKX50275.1"/>
    <property type="molecule type" value="Genomic_DNA"/>
</dbReference>
<comment type="similarity">
    <text evidence="1">Belongs to the PspA/Vipp/IM30 family.</text>
</comment>
<dbReference type="PANTHER" id="PTHR31088">
    <property type="entry name" value="MEMBRANE-ASSOCIATED PROTEIN VIPP1, CHLOROPLASTIC"/>
    <property type="match status" value="1"/>
</dbReference>
<protein>
    <submittedName>
        <fullName evidence="3">PspA/IM30 family protein</fullName>
    </submittedName>
</protein>
<gene>
    <name evidence="3" type="ORF">HF394_06540</name>
</gene>
<dbReference type="RefSeq" id="WP_176294317.1">
    <property type="nucleotide sequence ID" value="NZ_CP051177.1"/>
</dbReference>
<dbReference type="PANTHER" id="PTHR31088:SF6">
    <property type="entry name" value="PHAGE SHOCK PROTEIN A"/>
    <property type="match status" value="1"/>
</dbReference>
<dbReference type="InterPro" id="IPR007157">
    <property type="entry name" value="PspA_VIPP1"/>
</dbReference>
<organism evidence="3 4">
    <name type="scientific">Planococcus glaciei</name>
    <dbReference type="NCBI Taxonomy" id="459472"/>
    <lineage>
        <taxon>Bacteria</taxon>
        <taxon>Bacillati</taxon>
        <taxon>Bacillota</taxon>
        <taxon>Bacilli</taxon>
        <taxon>Bacillales</taxon>
        <taxon>Caryophanaceae</taxon>
        <taxon>Planococcus</taxon>
    </lineage>
</organism>
<evidence type="ECO:0000256" key="2">
    <source>
        <dbReference type="SAM" id="MobiDB-lite"/>
    </source>
</evidence>
<evidence type="ECO:0000256" key="1">
    <source>
        <dbReference type="ARBA" id="ARBA00043985"/>
    </source>
</evidence>
<reference evidence="3 4" key="1">
    <citation type="submission" date="2020-04" db="EMBL/GenBank/DDBJ databases">
        <authorList>
            <person name="Pajer P."/>
            <person name="Broz P."/>
        </authorList>
    </citation>
    <scope>NUCLEOTIDE SEQUENCE [LARGE SCALE GENOMIC DNA]</scope>
    <source>
        <strain evidence="4">NRL-ATB46093</strain>
    </source>
</reference>
<proteinExistence type="inferred from homology"/>